<dbReference type="Proteomes" id="UP000504606">
    <property type="component" value="Unplaced"/>
</dbReference>
<evidence type="ECO:0000259" key="9">
    <source>
        <dbReference type="PROSITE" id="PS50056"/>
    </source>
</evidence>
<keyword evidence="10" id="KW-1185">Reference proteome</keyword>
<dbReference type="GO" id="GO:0033549">
    <property type="term" value="F:MAP kinase phosphatase activity"/>
    <property type="evidence" value="ECO:0007669"/>
    <property type="project" value="TreeGrafter"/>
</dbReference>
<evidence type="ECO:0000256" key="3">
    <source>
        <dbReference type="ARBA" id="ARBA00022912"/>
    </source>
</evidence>
<dbReference type="PROSITE" id="PS50056">
    <property type="entry name" value="TYR_PHOSPHATASE_2"/>
    <property type="match status" value="1"/>
</dbReference>
<reference evidence="11" key="1">
    <citation type="submission" date="2025-08" db="UniProtKB">
        <authorList>
            <consortium name="RefSeq"/>
        </authorList>
    </citation>
    <scope>IDENTIFICATION</scope>
    <source>
        <tissue evidence="11">Whole organism</tissue>
    </source>
</reference>
<protein>
    <recommendedName>
        <fullName evidence="7">Dual specificity protein phosphatase</fullName>
        <ecNumber evidence="7">3.1.3.16</ecNumber>
        <ecNumber evidence="7">3.1.3.48</ecNumber>
    </recommendedName>
</protein>
<dbReference type="InterPro" id="IPR000340">
    <property type="entry name" value="Dual-sp_phosphatase_cat-dom"/>
</dbReference>
<dbReference type="InterPro" id="IPR016130">
    <property type="entry name" value="Tyr_Pase_AS"/>
</dbReference>
<feature type="domain" description="Tyrosine specific protein phosphatases" evidence="9">
    <location>
        <begin position="124"/>
        <end position="181"/>
    </location>
</feature>
<dbReference type="EC" id="3.1.3.48" evidence="7"/>
<proteinExistence type="inferred from homology"/>
<dbReference type="AlphaFoldDB" id="A0A9C6U3Z0"/>
<dbReference type="PROSITE" id="PS00383">
    <property type="entry name" value="TYR_PHOSPHATASE_1"/>
    <property type="match status" value="1"/>
</dbReference>
<dbReference type="InterPro" id="IPR020405">
    <property type="entry name" value="Atypical_DUSP_subfamA"/>
</dbReference>
<dbReference type="GO" id="GO:0004722">
    <property type="term" value="F:protein serine/threonine phosphatase activity"/>
    <property type="evidence" value="ECO:0007669"/>
    <property type="project" value="UniProtKB-EC"/>
</dbReference>
<dbReference type="OrthoDB" id="253091at2759"/>
<sequence length="206" mass="21769">MAQPVNDFGLFCGATATNAANLHQLMVSTPTRRSFVAGYEGMSEGLDRVALGVDCDLVHGNILIGDAGAAQNVAYLNRLGVTHVLNMAEGNGPGMVPTSALTYAGTGISYCGFPALDQPAFDIAHYFGQAVTFMDSCEANGKILVHCLRGRSRSPAVVLAYLMIRRTVPAPMAMKLCCSARAFHINAGFLEQLSELHNSLCVAANT</sequence>
<evidence type="ECO:0000313" key="10">
    <source>
        <dbReference type="Proteomes" id="UP000504606"/>
    </source>
</evidence>
<dbReference type="PRINTS" id="PR01908">
    <property type="entry name" value="ADSPHPHTASE"/>
</dbReference>
<comment type="similarity">
    <text evidence="1 7">Belongs to the protein-tyrosine phosphatase family. Non-receptor class dual specificity subfamily.</text>
</comment>
<dbReference type="PANTHER" id="PTHR45682">
    <property type="entry name" value="AGAP008228-PA"/>
    <property type="match status" value="1"/>
</dbReference>
<evidence type="ECO:0000256" key="2">
    <source>
        <dbReference type="ARBA" id="ARBA00022801"/>
    </source>
</evidence>
<evidence type="ECO:0000256" key="6">
    <source>
        <dbReference type="PIRSR" id="PIRSR620405-1"/>
    </source>
</evidence>
<dbReference type="PRINTS" id="PR01909">
    <property type="entry name" value="ADSPHPHTASEA"/>
</dbReference>
<comment type="function">
    <text evidence="7">Dual specificity phosphatase able to dephosphorylate phosphotyrosine, phosphoserine and phosphothreonine residues, with a preference for phosphotyrosine as a substrate.</text>
</comment>
<feature type="domain" description="Tyrosine-protein phosphatase" evidence="8">
    <location>
        <begin position="54"/>
        <end position="202"/>
    </location>
</feature>
<comment type="catalytic activity">
    <reaction evidence="4 7">
        <text>O-phospho-L-seryl-[protein] + H2O = L-seryl-[protein] + phosphate</text>
        <dbReference type="Rhea" id="RHEA:20629"/>
        <dbReference type="Rhea" id="RHEA-COMP:9863"/>
        <dbReference type="Rhea" id="RHEA-COMP:11604"/>
        <dbReference type="ChEBI" id="CHEBI:15377"/>
        <dbReference type="ChEBI" id="CHEBI:29999"/>
        <dbReference type="ChEBI" id="CHEBI:43474"/>
        <dbReference type="ChEBI" id="CHEBI:83421"/>
        <dbReference type="EC" id="3.1.3.16"/>
    </reaction>
</comment>
<dbReference type="Pfam" id="PF00782">
    <property type="entry name" value="DSPc"/>
    <property type="match status" value="1"/>
</dbReference>
<dbReference type="GO" id="GO:0005737">
    <property type="term" value="C:cytoplasm"/>
    <property type="evidence" value="ECO:0007669"/>
    <property type="project" value="TreeGrafter"/>
</dbReference>
<dbReference type="InterPro" id="IPR029021">
    <property type="entry name" value="Prot-tyrosine_phosphatase-like"/>
</dbReference>
<evidence type="ECO:0000256" key="1">
    <source>
        <dbReference type="ARBA" id="ARBA00008601"/>
    </source>
</evidence>
<keyword evidence="3 7" id="KW-0904">Protein phosphatase</keyword>
<evidence type="ECO:0000256" key="4">
    <source>
        <dbReference type="ARBA" id="ARBA00047761"/>
    </source>
</evidence>
<dbReference type="PROSITE" id="PS50054">
    <property type="entry name" value="TYR_PHOSPHATASE_DUAL"/>
    <property type="match status" value="1"/>
</dbReference>
<dbReference type="PANTHER" id="PTHR45682:SF1">
    <property type="entry name" value="DUAL SPECIFICITY PROTEIN PHOSPHATASE 3"/>
    <property type="match status" value="1"/>
</dbReference>
<dbReference type="InterPro" id="IPR020422">
    <property type="entry name" value="TYR_PHOSPHATASE_DUAL_dom"/>
</dbReference>
<dbReference type="InterPro" id="IPR000387">
    <property type="entry name" value="Tyr_Pase_dom"/>
</dbReference>
<evidence type="ECO:0000313" key="11">
    <source>
        <dbReference type="RefSeq" id="XP_052124776.1"/>
    </source>
</evidence>
<dbReference type="SMART" id="SM00195">
    <property type="entry name" value="DSPc"/>
    <property type="match status" value="1"/>
</dbReference>
<evidence type="ECO:0000256" key="5">
    <source>
        <dbReference type="ARBA" id="ARBA00048336"/>
    </source>
</evidence>
<organism evidence="10 11">
    <name type="scientific">Frankliniella occidentalis</name>
    <name type="common">Western flower thrips</name>
    <name type="synonym">Euthrips occidentalis</name>
    <dbReference type="NCBI Taxonomy" id="133901"/>
    <lineage>
        <taxon>Eukaryota</taxon>
        <taxon>Metazoa</taxon>
        <taxon>Ecdysozoa</taxon>
        <taxon>Arthropoda</taxon>
        <taxon>Hexapoda</taxon>
        <taxon>Insecta</taxon>
        <taxon>Pterygota</taxon>
        <taxon>Neoptera</taxon>
        <taxon>Paraneoptera</taxon>
        <taxon>Thysanoptera</taxon>
        <taxon>Terebrantia</taxon>
        <taxon>Thripoidea</taxon>
        <taxon>Thripidae</taxon>
        <taxon>Frankliniella</taxon>
    </lineage>
</organism>
<comment type="catalytic activity">
    <reaction evidence="5 7">
        <text>O-phospho-L-threonyl-[protein] + H2O = L-threonyl-[protein] + phosphate</text>
        <dbReference type="Rhea" id="RHEA:47004"/>
        <dbReference type="Rhea" id="RHEA-COMP:11060"/>
        <dbReference type="Rhea" id="RHEA-COMP:11605"/>
        <dbReference type="ChEBI" id="CHEBI:15377"/>
        <dbReference type="ChEBI" id="CHEBI:30013"/>
        <dbReference type="ChEBI" id="CHEBI:43474"/>
        <dbReference type="ChEBI" id="CHEBI:61977"/>
        <dbReference type="EC" id="3.1.3.16"/>
    </reaction>
</comment>
<feature type="active site" description="Phosphocysteine intermediate" evidence="6">
    <location>
        <position position="147"/>
    </location>
</feature>
<evidence type="ECO:0000259" key="8">
    <source>
        <dbReference type="PROSITE" id="PS50054"/>
    </source>
</evidence>
<comment type="catalytic activity">
    <reaction evidence="7">
        <text>O-phospho-L-tyrosyl-[protein] + H2O = L-tyrosyl-[protein] + phosphate</text>
        <dbReference type="Rhea" id="RHEA:10684"/>
        <dbReference type="Rhea" id="RHEA-COMP:10136"/>
        <dbReference type="Rhea" id="RHEA-COMP:20101"/>
        <dbReference type="ChEBI" id="CHEBI:15377"/>
        <dbReference type="ChEBI" id="CHEBI:43474"/>
        <dbReference type="ChEBI" id="CHEBI:46858"/>
        <dbReference type="ChEBI" id="CHEBI:61978"/>
        <dbReference type="EC" id="3.1.3.48"/>
    </reaction>
</comment>
<dbReference type="EC" id="3.1.3.16" evidence="7"/>
<dbReference type="SUPFAM" id="SSF52799">
    <property type="entry name" value="(Phosphotyrosine protein) phosphatases II"/>
    <property type="match status" value="1"/>
</dbReference>
<gene>
    <name evidence="11" type="primary">LOC113215583</name>
</gene>
<dbReference type="GO" id="GO:0004725">
    <property type="term" value="F:protein tyrosine phosphatase activity"/>
    <property type="evidence" value="ECO:0007669"/>
    <property type="project" value="UniProtKB-EC"/>
</dbReference>
<dbReference type="RefSeq" id="XP_052124776.1">
    <property type="nucleotide sequence ID" value="XM_052268816.1"/>
</dbReference>
<dbReference type="GO" id="GO:0043409">
    <property type="term" value="P:negative regulation of MAPK cascade"/>
    <property type="evidence" value="ECO:0007669"/>
    <property type="project" value="TreeGrafter"/>
</dbReference>
<dbReference type="KEGG" id="foc:113215583"/>
<dbReference type="GeneID" id="113215583"/>
<keyword evidence="2 7" id="KW-0378">Hydrolase</keyword>
<name>A0A9C6U3Z0_FRAOC</name>
<evidence type="ECO:0000256" key="7">
    <source>
        <dbReference type="RuleBase" id="RU366038"/>
    </source>
</evidence>
<dbReference type="GO" id="GO:0008138">
    <property type="term" value="F:protein tyrosine/serine/threonine phosphatase activity"/>
    <property type="evidence" value="ECO:0007669"/>
    <property type="project" value="UniProtKB-UniRule"/>
</dbReference>
<dbReference type="Gene3D" id="3.90.190.10">
    <property type="entry name" value="Protein tyrosine phosphatase superfamily"/>
    <property type="match status" value="1"/>
</dbReference>
<accession>A0A9C6U3Z0</accession>